<comment type="caution">
    <text evidence="3">The sequence shown here is derived from an EMBL/GenBank/DDBJ whole genome shotgun (WGS) entry which is preliminary data.</text>
</comment>
<evidence type="ECO:0000313" key="4">
    <source>
        <dbReference type="Proteomes" id="UP001187221"/>
    </source>
</evidence>
<evidence type="ECO:0000256" key="1">
    <source>
        <dbReference type="SAM" id="SignalP"/>
    </source>
</evidence>
<evidence type="ECO:0000259" key="2">
    <source>
        <dbReference type="Pfam" id="PF05899"/>
    </source>
</evidence>
<gene>
    <name evidence="3" type="ORF">NUTIK01_25810</name>
</gene>
<dbReference type="Proteomes" id="UP001187221">
    <property type="component" value="Unassembled WGS sequence"/>
</dbReference>
<dbReference type="EMBL" id="BTFW01000001">
    <property type="protein sequence ID" value="GMM61804.1"/>
    <property type="molecule type" value="Genomic_DNA"/>
</dbReference>
<protein>
    <recommendedName>
        <fullName evidence="2">(S)-ureidoglycine aminohydrolase cupin domain-containing protein</fullName>
    </recommendedName>
</protein>
<dbReference type="InterPro" id="IPR014710">
    <property type="entry name" value="RmlC-like_jellyroll"/>
</dbReference>
<dbReference type="Pfam" id="PF05899">
    <property type="entry name" value="Cupin_3"/>
    <property type="match status" value="1"/>
</dbReference>
<evidence type="ECO:0000313" key="3">
    <source>
        <dbReference type="EMBL" id="GMM61804.1"/>
    </source>
</evidence>
<reference evidence="3 4" key="1">
    <citation type="submission" date="2023-06" db="EMBL/GenBank/DDBJ databases">
        <title>Draft genome sequence of Novosphingobium sp. strain IK01.</title>
        <authorList>
            <person name="Hatamoto M."/>
            <person name="Ikarashi T."/>
            <person name="Yamaguchi T."/>
        </authorList>
    </citation>
    <scope>NUCLEOTIDE SEQUENCE [LARGE SCALE GENOMIC DNA]</scope>
    <source>
        <strain evidence="3 4">IK01</strain>
    </source>
</reference>
<dbReference type="RefSeq" id="WP_317975453.1">
    <property type="nucleotide sequence ID" value="NZ_BTFW01000001.1"/>
</dbReference>
<keyword evidence="1" id="KW-0732">Signal</keyword>
<name>A0ABQ6PB20_9SPHN</name>
<dbReference type="Gene3D" id="2.60.120.10">
    <property type="entry name" value="Jelly Rolls"/>
    <property type="match status" value="1"/>
</dbReference>
<keyword evidence="4" id="KW-1185">Reference proteome</keyword>
<sequence>MRPIARAALCLNLSLLPLALAAPPALADTGPASTGTASINHPARLAGSAVARALAGAQAHHSTDDKGVAVADLPQLHSADRKFMSGAYSVAGPNQEMFTGEGYPVNEFMVFLEGGVTLTSADGTVLAVRAGDSVSIPKGWLGTWSSPGYRKFYVIYAPENPVE</sequence>
<dbReference type="SUPFAM" id="SSF51182">
    <property type="entry name" value="RmlC-like cupins"/>
    <property type="match status" value="1"/>
</dbReference>
<feature type="signal peptide" evidence="1">
    <location>
        <begin position="1"/>
        <end position="27"/>
    </location>
</feature>
<dbReference type="InterPro" id="IPR008579">
    <property type="entry name" value="UGlyAH_Cupin_dom"/>
</dbReference>
<feature type="domain" description="(S)-ureidoglycine aminohydrolase cupin" evidence="2">
    <location>
        <begin position="103"/>
        <end position="153"/>
    </location>
</feature>
<proteinExistence type="predicted"/>
<dbReference type="InterPro" id="IPR011051">
    <property type="entry name" value="RmlC_Cupin_sf"/>
</dbReference>
<organism evidence="3 4">
    <name type="scientific">Novosphingobium pituita</name>
    <dbReference type="NCBI Taxonomy" id="3056842"/>
    <lineage>
        <taxon>Bacteria</taxon>
        <taxon>Pseudomonadati</taxon>
        <taxon>Pseudomonadota</taxon>
        <taxon>Alphaproteobacteria</taxon>
        <taxon>Sphingomonadales</taxon>
        <taxon>Sphingomonadaceae</taxon>
        <taxon>Novosphingobium</taxon>
    </lineage>
</organism>
<accession>A0ABQ6PB20</accession>
<feature type="chain" id="PRO_5046182878" description="(S)-ureidoglycine aminohydrolase cupin domain-containing protein" evidence="1">
    <location>
        <begin position="28"/>
        <end position="163"/>
    </location>
</feature>